<dbReference type="PROSITE" id="PS50112">
    <property type="entry name" value="PAS"/>
    <property type="match status" value="1"/>
</dbReference>
<gene>
    <name evidence="6" type="ORF">SAMN04488109_3176</name>
</gene>
<dbReference type="Gene3D" id="3.30.450.20">
    <property type="entry name" value="PAS domain"/>
    <property type="match status" value="1"/>
</dbReference>
<dbReference type="SMART" id="SM00091">
    <property type="entry name" value="PAS"/>
    <property type="match status" value="1"/>
</dbReference>
<dbReference type="InterPro" id="IPR016032">
    <property type="entry name" value="Sig_transdc_resp-reg_C-effctor"/>
</dbReference>
<dbReference type="InterPro" id="IPR035965">
    <property type="entry name" value="PAS-like_dom_sf"/>
</dbReference>
<name>A0A1M5R3J9_9BACT</name>
<evidence type="ECO:0000256" key="2">
    <source>
        <dbReference type="ARBA" id="ARBA00023125"/>
    </source>
</evidence>
<dbReference type="CDD" id="cd00130">
    <property type="entry name" value="PAS"/>
    <property type="match status" value="1"/>
</dbReference>
<dbReference type="GO" id="GO:0003677">
    <property type="term" value="F:DNA binding"/>
    <property type="evidence" value="ECO:0007669"/>
    <property type="project" value="UniProtKB-KW"/>
</dbReference>
<dbReference type="InterPro" id="IPR000792">
    <property type="entry name" value="Tscrpt_reg_LuxR_C"/>
</dbReference>
<dbReference type="AlphaFoldDB" id="A0A1M5R3J9"/>
<dbReference type="Gene3D" id="1.10.10.10">
    <property type="entry name" value="Winged helix-like DNA-binding domain superfamily/Winged helix DNA-binding domain"/>
    <property type="match status" value="1"/>
</dbReference>
<evidence type="ECO:0000259" key="4">
    <source>
        <dbReference type="PROSITE" id="PS50043"/>
    </source>
</evidence>
<reference evidence="6 7" key="1">
    <citation type="submission" date="2016-11" db="EMBL/GenBank/DDBJ databases">
        <authorList>
            <person name="Jaros S."/>
            <person name="Januszkiewicz K."/>
            <person name="Wedrychowicz H."/>
        </authorList>
    </citation>
    <scope>NUCLEOTIDE SEQUENCE [LARGE SCALE GENOMIC DNA]</scope>
    <source>
        <strain evidence="6 7">DSM 24574</strain>
    </source>
</reference>
<keyword evidence="1" id="KW-0805">Transcription regulation</keyword>
<dbReference type="SMART" id="SM00421">
    <property type="entry name" value="HTH_LUXR"/>
    <property type="match status" value="1"/>
</dbReference>
<dbReference type="InterPro" id="IPR013655">
    <property type="entry name" value="PAS_fold_3"/>
</dbReference>
<feature type="domain" description="PAS" evidence="5">
    <location>
        <begin position="35"/>
        <end position="88"/>
    </location>
</feature>
<dbReference type="RefSeq" id="WP_178377128.1">
    <property type="nucleotide sequence ID" value="NZ_FQWQ01000002.1"/>
</dbReference>
<evidence type="ECO:0000256" key="3">
    <source>
        <dbReference type="ARBA" id="ARBA00023163"/>
    </source>
</evidence>
<dbReference type="CDD" id="cd06170">
    <property type="entry name" value="LuxR_C_like"/>
    <property type="match status" value="1"/>
</dbReference>
<dbReference type="Proteomes" id="UP000184212">
    <property type="component" value="Unassembled WGS sequence"/>
</dbReference>
<evidence type="ECO:0000259" key="5">
    <source>
        <dbReference type="PROSITE" id="PS50112"/>
    </source>
</evidence>
<dbReference type="InterPro" id="IPR036388">
    <property type="entry name" value="WH-like_DNA-bd_sf"/>
</dbReference>
<dbReference type="Pfam" id="PF00196">
    <property type="entry name" value="GerE"/>
    <property type="match status" value="1"/>
</dbReference>
<evidence type="ECO:0000313" key="6">
    <source>
        <dbReference type="EMBL" id="SHH20964.1"/>
    </source>
</evidence>
<dbReference type="PANTHER" id="PTHR44688">
    <property type="entry name" value="DNA-BINDING TRANSCRIPTIONAL ACTIVATOR DEVR_DOSR"/>
    <property type="match status" value="1"/>
</dbReference>
<dbReference type="SUPFAM" id="SSF55785">
    <property type="entry name" value="PYP-like sensor domain (PAS domain)"/>
    <property type="match status" value="1"/>
</dbReference>
<dbReference type="Pfam" id="PF08447">
    <property type="entry name" value="PAS_3"/>
    <property type="match status" value="1"/>
</dbReference>
<accession>A0A1M5R3J9</accession>
<dbReference type="GO" id="GO:0006355">
    <property type="term" value="P:regulation of DNA-templated transcription"/>
    <property type="evidence" value="ECO:0007669"/>
    <property type="project" value="InterPro"/>
</dbReference>
<evidence type="ECO:0000313" key="7">
    <source>
        <dbReference type="Proteomes" id="UP000184212"/>
    </source>
</evidence>
<dbReference type="STRING" id="947013.SAMN04488109_3176"/>
<keyword evidence="2" id="KW-0238">DNA-binding</keyword>
<dbReference type="PANTHER" id="PTHR44688:SF16">
    <property type="entry name" value="DNA-BINDING TRANSCRIPTIONAL ACTIVATOR DEVR_DOSR"/>
    <property type="match status" value="1"/>
</dbReference>
<feature type="domain" description="HTH luxR-type" evidence="4">
    <location>
        <begin position="174"/>
        <end position="239"/>
    </location>
</feature>
<keyword evidence="7" id="KW-1185">Reference proteome</keyword>
<dbReference type="PRINTS" id="PR00038">
    <property type="entry name" value="HTHLUXR"/>
</dbReference>
<dbReference type="PROSITE" id="PS00622">
    <property type="entry name" value="HTH_LUXR_1"/>
    <property type="match status" value="1"/>
</dbReference>
<dbReference type="InterPro" id="IPR000014">
    <property type="entry name" value="PAS"/>
</dbReference>
<dbReference type="EMBL" id="FQWQ01000002">
    <property type="protein sequence ID" value="SHH20964.1"/>
    <property type="molecule type" value="Genomic_DNA"/>
</dbReference>
<sequence>MTLQKYSAVIEQMHPDYGVREDFFESAAADDNTCIFLVSCLNQERIIYLEDSFEALTGYPPELLTEKGLSAWFPLIHPDDMPLLSESIIKSHELLATPGFARPFPPLVLEYRFKLANHAWERIRETKYLLLLAGEVAIDKVLCKLEFIERRDSEESCSRLLDFAVAYKEKKPSNAKAVPALTEREMEILRLIGQGLSTKLIADKCCISINTVETHRRHLLEKLQVKNSMELIKEASRRYSLD</sequence>
<dbReference type="PROSITE" id="PS50043">
    <property type="entry name" value="HTH_LUXR_2"/>
    <property type="match status" value="1"/>
</dbReference>
<dbReference type="SUPFAM" id="SSF46894">
    <property type="entry name" value="C-terminal effector domain of the bipartite response regulators"/>
    <property type="match status" value="1"/>
</dbReference>
<protein>
    <submittedName>
        <fullName evidence="6">PAS fold-containing protein</fullName>
    </submittedName>
</protein>
<keyword evidence="3" id="KW-0804">Transcription</keyword>
<evidence type="ECO:0000256" key="1">
    <source>
        <dbReference type="ARBA" id="ARBA00023015"/>
    </source>
</evidence>
<organism evidence="6 7">
    <name type="scientific">Chryseolinea serpens</name>
    <dbReference type="NCBI Taxonomy" id="947013"/>
    <lineage>
        <taxon>Bacteria</taxon>
        <taxon>Pseudomonadati</taxon>
        <taxon>Bacteroidota</taxon>
        <taxon>Cytophagia</taxon>
        <taxon>Cytophagales</taxon>
        <taxon>Fulvivirgaceae</taxon>
        <taxon>Chryseolinea</taxon>
    </lineage>
</organism>
<proteinExistence type="predicted"/>